<dbReference type="Pfam" id="PF00089">
    <property type="entry name" value="Trypsin"/>
    <property type="match status" value="1"/>
</dbReference>
<sequence length="273" mass="30492">MLRLDVLFVYDHMCTKALIWAKPPPNYKVHNERVVGGNNAAPNTWKWQVSLQIDSYGDGYYYHICGGSIIDGSHIMTAAHCILSVYRVVAGEYNLDEYEGSEQLIDVERITVHPDWTGDLGNGNDIAILKLAQYVYDNGYVAIANLPAPEQMLPDGFSCYITGWGYMDCEKRLMHIQKALIPVVEHSICSQPEWWGEIALKSMVCAGGDGVVSGCQGDSGGPLNCFTDGDWRVHGVVSYGPSGFCNQWRKPTVFTRVSYFLDWIYSVSFLLPI</sequence>
<evidence type="ECO:0000256" key="1">
    <source>
        <dbReference type="ARBA" id="ARBA00023157"/>
    </source>
</evidence>
<dbReference type="SMART" id="SM00020">
    <property type="entry name" value="Tryp_SPc"/>
    <property type="match status" value="1"/>
</dbReference>
<feature type="domain" description="Peptidase S1" evidence="4">
    <location>
        <begin position="34"/>
        <end position="269"/>
    </location>
</feature>
<dbReference type="InterPro" id="IPR043504">
    <property type="entry name" value="Peptidase_S1_PA_chymotrypsin"/>
</dbReference>
<keyword evidence="6" id="KW-1185">Reference proteome</keyword>
<dbReference type="GO" id="GO:0005615">
    <property type="term" value="C:extracellular space"/>
    <property type="evidence" value="ECO:0007669"/>
    <property type="project" value="TreeGrafter"/>
</dbReference>
<keyword evidence="3" id="KW-0378">Hydrolase</keyword>
<dbReference type="FunFam" id="2.40.10.10:FF:000004">
    <property type="entry name" value="Tryptase gamma 1"/>
    <property type="match status" value="1"/>
</dbReference>
<dbReference type="SUPFAM" id="SSF50494">
    <property type="entry name" value="Trypsin-like serine proteases"/>
    <property type="match status" value="1"/>
</dbReference>
<keyword evidence="3" id="KW-0720">Serine protease</keyword>
<dbReference type="Gene3D" id="2.40.10.10">
    <property type="entry name" value="Trypsin-like serine proteases"/>
    <property type="match status" value="2"/>
</dbReference>
<dbReference type="Ensembl" id="ENSMMOT00000008507.1">
    <property type="protein sequence ID" value="ENSMMOP00000008355.1"/>
    <property type="gene ID" value="ENSMMOG00000006101.1"/>
</dbReference>
<dbReference type="InterPro" id="IPR033116">
    <property type="entry name" value="TRYPSIN_SER"/>
</dbReference>
<dbReference type="InterPro" id="IPR001254">
    <property type="entry name" value="Trypsin_dom"/>
</dbReference>
<dbReference type="CDD" id="cd00190">
    <property type="entry name" value="Tryp_SPc"/>
    <property type="match status" value="1"/>
</dbReference>
<dbReference type="PROSITE" id="PS00134">
    <property type="entry name" value="TRYPSIN_HIS"/>
    <property type="match status" value="1"/>
</dbReference>
<keyword evidence="1" id="KW-1015">Disulfide bond</keyword>
<name>A0A3Q4AUG7_MOLML</name>
<dbReference type="PROSITE" id="PS00135">
    <property type="entry name" value="TRYPSIN_SER"/>
    <property type="match status" value="1"/>
</dbReference>
<proteinExistence type="inferred from homology"/>
<dbReference type="GO" id="GO:0006508">
    <property type="term" value="P:proteolysis"/>
    <property type="evidence" value="ECO:0007669"/>
    <property type="project" value="UniProtKB-KW"/>
</dbReference>
<evidence type="ECO:0000256" key="2">
    <source>
        <dbReference type="ARBA" id="ARBA00024195"/>
    </source>
</evidence>
<dbReference type="STRING" id="94237.ENSMMOP00000008355"/>
<evidence type="ECO:0000259" key="4">
    <source>
        <dbReference type="PROSITE" id="PS50240"/>
    </source>
</evidence>
<dbReference type="AlphaFoldDB" id="A0A3Q4AUG7"/>
<dbReference type="PANTHER" id="PTHR24257:SF22">
    <property type="entry name" value="CHYMOTRYPSIN-LIKE ELASTASE FAMILY MEMBER 3B"/>
    <property type="match status" value="1"/>
</dbReference>
<dbReference type="PROSITE" id="PS50240">
    <property type="entry name" value="TRYPSIN_DOM"/>
    <property type="match status" value="1"/>
</dbReference>
<dbReference type="FunFam" id="2.40.10.10:FF:000002">
    <property type="entry name" value="Transmembrane protease serine"/>
    <property type="match status" value="1"/>
</dbReference>
<dbReference type="PRINTS" id="PR00722">
    <property type="entry name" value="CHYMOTRYPSIN"/>
</dbReference>
<comment type="similarity">
    <text evidence="2">Belongs to the peptidase S1 family. CLIP subfamily.</text>
</comment>
<protein>
    <recommendedName>
        <fullName evidence="4">Peptidase S1 domain-containing protein</fullName>
    </recommendedName>
</protein>
<evidence type="ECO:0000313" key="6">
    <source>
        <dbReference type="Proteomes" id="UP000261620"/>
    </source>
</evidence>
<dbReference type="GO" id="GO:0004252">
    <property type="term" value="F:serine-type endopeptidase activity"/>
    <property type="evidence" value="ECO:0007669"/>
    <property type="project" value="InterPro"/>
</dbReference>
<evidence type="ECO:0000256" key="3">
    <source>
        <dbReference type="RuleBase" id="RU363034"/>
    </source>
</evidence>
<dbReference type="InterPro" id="IPR050850">
    <property type="entry name" value="Peptidase_S1_Elastase_sf"/>
</dbReference>
<reference evidence="5" key="1">
    <citation type="submission" date="2025-08" db="UniProtKB">
        <authorList>
            <consortium name="Ensembl"/>
        </authorList>
    </citation>
    <scope>IDENTIFICATION</scope>
</reference>
<accession>A0A3Q4AUG7</accession>
<keyword evidence="3" id="KW-0645">Protease</keyword>
<dbReference type="InterPro" id="IPR018114">
    <property type="entry name" value="TRYPSIN_HIS"/>
</dbReference>
<reference evidence="5" key="2">
    <citation type="submission" date="2025-09" db="UniProtKB">
        <authorList>
            <consortium name="Ensembl"/>
        </authorList>
    </citation>
    <scope>IDENTIFICATION</scope>
</reference>
<dbReference type="PANTHER" id="PTHR24257">
    <property type="entry name" value="CHYMOTRYPSIN-LIKE ELASTASE FAMILY MEMBER"/>
    <property type="match status" value="1"/>
</dbReference>
<dbReference type="Proteomes" id="UP000261620">
    <property type="component" value="Unplaced"/>
</dbReference>
<evidence type="ECO:0000313" key="5">
    <source>
        <dbReference type="Ensembl" id="ENSMMOP00000008355.1"/>
    </source>
</evidence>
<organism evidence="5 6">
    <name type="scientific">Mola mola</name>
    <name type="common">Ocean sunfish</name>
    <name type="synonym">Tetraodon mola</name>
    <dbReference type="NCBI Taxonomy" id="94237"/>
    <lineage>
        <taxon>Eukaryota</taxon>
        <taxon>Metazoa</taxon>
        <taxon>Chordata</taxon>
        <taxon>Craniata</taxon>
        <taxon>Vertebrata</taxon>
        <taxon>Euteleostomi</taxon>
        <taxon>Actinopterygii</taxon>
        <taxon>Neopterygii</taxon>
        <taxon>Teleostei</taxon>
        <taxon>Neoteleostei</taxon>
        <taxon>Acanthomorphata</taxon>
        <taxon>Eupercaria</taxon>
        <taxon>Tetraodontiformes</taxon>
        <taxon>Molidae</taxon>
        <taxon>Mola</taxon>
    </lineage>
</organism>
<dbReference type="InterPro" id="IPR009003">
    <property type="entry name" value="Peptidase_S1_PA"/>
</dbReference>
<dbReference type="InterPro" id="IPR001314">
    <property type="entry name" value="Peptidase_S1A"/>
</dbReference>